<gene>
    <name evidence="3" type="ORF">DFR28_1079</name>
</gene>
<comment type="caution">
    <text evidence="3">The sequence shown here is derived from an EMBL/GenBank/DDBJ whole genome shotgun (WGS) entry which is preliminary data.</text>
</comment>
<sequence>MDSKKYQVFISSTYSDLVEERDGIIKAILEMYHIPIGMEMFSAEDEDQWEIIRRTIEVSDYYILVLGLRYGTQTSDGISYTQKEYQYALEMSIPILAFVMDESLALPSVKRDDDLTDILNFRNLVLHNSKMAQFWSSKEELIKNVSISLMKQIIQKPAIGWVRGDKVGIEQEITKELASTIKENRELREKISDLEARFSPKIPVIEVTIEPPSIDEKFDKFTKILVPERINTDEIEPSLKHFIEPGEIERFNSGLPNQRQIDQYNSELEIQYKIEHYSTPLKIRVANEGTVKANNLFVELTFPEGILIYSIGQHPAKPKNPIPISPIVKARLRVKEKLRSLDPVSISQDLFASGRNIDMLASSDIPIPTIYPKDLDWWTNLEGNKLTITLQHLLHTRAKVFGDDYMIVPLNSENHQIKVDIICEEYQEIETDRIEMALHKDL</sequence>
<evidence type="ECO:0000256" key="1">
    <source>
        <dbReference type="SAM" id="Coils"/>
    </source>
</evidence>
<dbReference type="Pfam" id="PF13271">
    <property type="entry name" value="DUF4062"/>
    <property type="match status" value="1"/>
</dbReference>
<dbReference type="RefSeq" id="WP_113955668.1">
    <property type="nucleotide sequence ID" value="NZ_QNRT01000007.1"/>
</dbReference>
<dbReference type="InParanoid" id="A0A395JFG9"/>
<keyword evidence="1" id="KW-0175">Coiled coil</keyword>
<dbReference type="OrthoDB" id="72299at2"/>
<dbReference type="AlphaFoldDB" id="A0A395JFG9"/>
<dbReference type="Proteomes" id="UP000253083">
    <property type="component" value="Unassembled WGS sequence"/>
</dbReference>
<evidence type="ECO:0000313" key="4">
    <source>
        <dbReference type="Proteomes" id="UP000253083"/>
    </source>
</evidence>
<dbReference type="InterPro" id="IPR025139">
    <property type="entry name" value="DUF4062"/>
</dbReference>
<proteinExistence type="predicted"/>
<accession>A0A395JFG9</accession>
<keyword evidence="4" id="KW-1185">Reference proteome</keyword>
<evidence type="ECO:0000313" key="3">
    <source>
        <dbReference type="EMBL" id="RBP48407.1"/>
    </source>
</evidence>
<reference evidence="3 4" key="1">
    <citation type="submission" date="2018-06" db="EMBL/GenBank/DDBJ databases">
        <title>Genomic Encyclopedia of Type Strains, Phase IV (KMG-IV): sequencing the most valuable type-strain genomes for metagenomic binning, comparative biology and taxonomic classification.</title>
        <authorList>
            <person name="Goeker M."/>
        </authorList>
    </citation>
    <scope>NUCLEOTIDE SEQUENCE [LARGE SCALE GENOMIC DNA]</scope>
    <source>
        <strain evidence="3 4">DSM 24032</strain>
    </source>
</reference>
<protein>
    <submittedName>
        <fullName evidence="3">Uncharacterized protein DUF4062</fullName>
    </submittedName>
</protein>
<evidence type="ECO:0000259" key="2">
    <source>
        <dbReference type="Pfam" id="PF13271"/>
    </source>
</evidence>
<name>A0A395JFG9_9GAMM</name>
<organism evidence="3 4">
    <name type="scientific">Arenicella xantha</name>
    <dbReference type="NCBI Taxonomy" id="644221"/>
    <lineage>
        <taxon>Bacteria</taxon>
        <taxon>Pseudomonadati</taxon>
        <taxon>Pseudomonadota</taxon>
        <taxon>Gammaproteobacteria</taxon>
        <taxon>Arenicellales</taxon>
        <taxon>Arenicellaceae</taxon>
        <taxon>Arenicella</taxon>
    </lineage>
</organism>
<dbReference type="EMBL" id="QNRT01000007">
    <property type="protein sequence ID" value="RBP48407.1"/>
    <property type="molecule type" value="Genomic_DNA"/>
</dbReference>
<feature type="domain" description="DUF4062" evidence="2">
    <location>
        <begin position="7"/>
        <end position="88"/>
    </location>
</feature>
<feature type="coiled-coil region" evidence="1">
    <location>
        <begin position="170"/>
        <end position="197"/>
    </location>
</feature>